<dbReference type="GO" id="GO:0071541">
    <property type="term" value="C:eukaryotic translation initiation factor 3 complex, eIF3m"/>
    <property type="evidence" value="ECO:0007669"/>
    <property type="project" value="UniProtKB-UniRule"/>
</dbReference>
<dbReference type="SUPFAM" id="SSF46785">
    <property type="entry name" value="Winged helix' DNA-binding domain"/>
    <property type="match status" value="1"/>
</dbReference>
<dbReference type="InParanoid" id="A0A316VGG0"/>
<keyword evidence="3 5" id="KW-0396">Initiation factor</keyword>
<comment type="similarity">
    <text evidence="1">Belongs to the CSN7/EIF3M family. CSN7 subfamily.</text>
</comment>
<dbReference type="Proteomes" id="UP000245771">
    <property type="component" value="Unassembled WGS sequence"/>
</dbReference>
<evidence type="ECO:0000256" key="1">
    <source>
        <dbReference type="ARBA" id="ARBA00008482"/>
    </source>
</evidence>
<keyword evidence="8" id="KW-1185">Reference proteome</keyword>
<protein>
    <recommendedName>
        <fullName evidence="5">Eukaryotic translation initiation factor 3 subunit M</fullName>
        <shortName evidence="5">eIF3m</shortName>
    </recommendedName>
</protein>
<dbReference type="GeneID" id="37018755"/>
<comment type="subunit">
    <text evidence="5">Component of the eukaryotic translation initiation factor 3 (eIF-3) complex.</text>
</comment>
<evidence type="ECO:0000259" key="6">
    <source>
        <dbReference type="PROSITE" id="PS50250"/>
    </source>
</evidence>
<accession>A0A316VGG0</accession>
<dbReference type="AlphaFoldDB" id="A0A316VGG0"/>
<comment type="function">
    <text evidence="5">Component of the eukaryotic translation initiation factor 3 (eIF-3) complex, which is involved in protein synthesis of a specialized repertoire of mRNAs and, together with other initiation factors, stimulates binding of mRNA and methionyl-tRNAi to the 40S ribosome. The eIF-3 complex specifically targets and initiates translation of a subset of mRNAs involved in cell proliferation.</text>
</comment>
<name>A0A316VGG0_9BASI</name>
<dbReference type="InterPro" id="IPR040750">
    <property type="entry name" value="eIF3m_C_helix"/>
</dbReference>
<dbReference type="PROSITE" id="PS50250">
    <property type="entry name" value="PCI"/>
    <property type="match status" value="1"/>
</dbReference>
<dbReference type="GO" id="GO:0033290">
    <property type="term" value="C:eukaryotic 48S preinitiation complex"/>
    <property type="evidence" value="ECO:0007669"/>
    <property type="project" value="UniProtKB-UniRule"/>
</dbReference>
<evidence type="ECO:0000256" key="2">
    <source>
        <dbReference type="ARBA" id="ARBA00022490"/>
    </source>
</evidence>
<evidence type="ECO:0000256" key="5">
    <source>
        <dbReference type="HAMAP-Rule" id="MF_03012"/>
    </source>
</evidence>
<dbReference type="GO" id="GO:0003743">
    <property type="term" value="F:translation initiation factor activity"/>
    <property type="evidence" value="ECO:0007669"/>
    <property type="project" value="UniProtKB-UniRule"/>
</dbReference>
<dbReference type="EMBL" id="KZ819603">
    <property type="protein sequence ID" value="PWN35413.1"/>
    <property type="molecule type" value="Genomic_DNA"/>
</dbReference>
<comment type="similarity">
    <text evidence="5">Belongs to the eIF-3 subunit M family.</text>
</comment>
<dbReference type="InterPro" id="IPR000717">
    <property type="entry name" value="PCI_dom"/>
</dbReference>
<dbReference type="PANTHER" id="PTHR15350">
    <property type="entry name" value="COP9 SIGNALOSOME COMPLEX SUBUNIT 7/DENDRITIC CELL PROTEIN GA17"/>
    <property type="match status" value="1"/>
</dbReference>
<keyword evidence="4 5" id="KW-0648">Protein biosynthesis</keyword>
<evidence type="ECO:0000313" key="8">
    <source>
        <dbReference type="Proteomes" id="UP000245771"/>
    </source>
</evidence>
<sequence length="435" mass="47483">MTVDLITILGELSFAEQINEIGQFAGQKKGAEAHAALIKKAEAAQDEASRKAIVKEIVSEIQGVPAEANDREVEGIFNLLGNVIINNFSDDQQSAKPLFEQLLKVLTAPESMAGANIGQASDKALVRYRILSNLYNALPNRSANRFIVFSSLLQFANANDDLDIIADALTALPNWLAEWDVSPTEKADLLSKVAQNFEAAGQPKQAYEFLLLHVRFLGTSTLSGEGSSAAATKQAAEKTISAALSLPSVFEFEELAQIEAVQKLQSEPIGKLLNVFLQGNTKDFIQWRDANAAEVTRLKLSAAQLERKIQLLDLANLCSRSISSTVSYSEIAKTLNVDLEEVEVWVIDVIRAGLVSGKLSQINQSLRVYKSVYRSFGTEQWRLLETRLSTWEKSIASILQTLAEARQSGHTVPREIGVPGADAATAKQQQNQITA</sequence>
<dbReference type="STRING" id="1280837.A0A316VGG0"/>
<comment type="subcellular location">
    <subcellularLocation>
        <location evidence="5">Cytoplasm</location>
    </subcellularLocation>
</comment>
<keyword evidence="2 5" id="KW-0963">Cytoplasm</keyword>
<dbReference type="GO" id="GO:0016282">
    <property type="term" value="C:eukaryotic 43S preinitiation complex"/>
    <property type="evidence" value="ECO:0007669"/>
    <property type="project" value="UniProtKB-UniRule"/>
</dbReference>
<evidence type="ECO:0000313" key="7">
    <source>
        <dbReference type="EMBL" id="PWN35413.1"/>
    </source>
</evidence>
<evidence type="ECO:0000256" key="3">
    <source>
        <dbReference type="ARBA" id="ARBA00022540"/>
    </source>
</evidence>
<dbReference type="OrthoDB" id="10267031at2759"/>
<dbReference type="GO" id="GO:0001732">
    <property type="term" value="P:formation of cytoplasmic translation initiation complex"/>
    <property type="evidence" value="ECO:0007669"/>
    <property type="project" value="UniProtKB-UniRule"/>
</dbReference>
<organism evidence="7 8">
    <name type="scientific">Meira miltonrushii</name>
    <dbReference type="NCBI Taxonomy" id="1280837"/>
    <lineage>
        <taxon>Eukaryota</taxon>
        <taxon>Fungi</taxon>
        <taxon>Dikarya</taxon>
        <taxon>Basidiomycota</taxon>
        <taxon>Ustilaginomycotina</taxon>
        <taxon>Exobasidiomycetes</taxon>
        <taxon>Exobasidiales</taxon>
        <taxon>Brachybasidiaceae</taxon>
        <taxon>Meira</taxon>
    </lineage>
</organism>
<evidence type="ECO:0000256" key="4">
    <source>
        <dbReference type="ARBA" id="ARBA00022917"/>
    </source>
</evidence>
<dbReference type="InterPro" id="IPR027528">
    <property type="entry name" value="eIF3m"/>
</dbReference>
<proteinExistence type="inferred from homology"/>
<dbReference type="Pfam" id="PF18005">
    <property type="entry name" value="eIF3m_C_helix"/>
    <property type="match status" value="1"/>
</dbReference>
<dbReference type="Pfam" id="PF01399">
    <property type="entry name" value="PCI"/>
    <property type="match status" value="1"/>
</dbReference>
<dbReference type="RefSeq" id="XP_025355715.1">
    <property type="nucleotide sequence ID" value="XM_025496974.1"/>
</dbReference>
<gene>
    <name evidence="7" type="ORF">FA14DRAFT_133589</name>
</gene>
<dbReference type="PANTHER" id="PTHR15350:SF2">
    <property type="entry name" value="EUKARYOTIC TRANSLATION INITIATION FACTOR 3 SUBUNIT M"/>
    <property type="match status" value="1"/>
</dbReference>
<dbReference type="SMART" id="SM00088">
    <property type="entry name" value="PINT"/>
    <property type="match status" value="1"/>
</dbReference>
<dbReference type="InterPro" id="IPR036390">
    <property type="entry name" value="WH_DNA-bd_sf"/>
</dbReference>
<dbReference type="HAMAP" id="MF_03012">
    <property type="entry name" value="eIF3m"/>
    <property type="match status" value="1"/>
</dbReference>
<reference evidence="7 8" key="1">
    <citation type="journal article" date="2018" name="Mol. Biol. Evol.">
        <title>Broad Genomic Sampling Reveals a Smut Pathogenic Ancestry of the Fungal Clade Ustilaginomycotina.</title>
        <authorList>
            <person name="Kijpornyongpan T."/>
            <person name="Mondo S.J."/>
            <person name="Barry K."/>
            <person name="Sandor L."/>
            <person name="Lee J."/>
            <person name="Lipzen A."/>
            <person name="Pangilinan J."/>
            <person name="LaButti K."/>
            <person name="Hainaut M."/>
            <person name="Henrissat B."/>
            <person name="Grigoriev I.V."/>
            <person name="Spatafora J.W."/>
            <person name="Aime M.C."/>
        </authorList>
    </citation>
    <scope>NUCLEOTIDE SEQUENCE [LARGE SCALE GENOMIC DNA]</scope>
    <source>
        <strain evidence="7 8">MCA 3882</strain>
    </source>
</reference>
<feature type="domain" description="PCI" evidence="6">
    <location>
        <begin position="205"/>
        <end position="373"/>
    </location>
</feature>
<dbReference type="InterPro" id="IPR045237">
    <property type="entry name" value="COPS7/eIF3m"/>
</dbReference>
<dbReference type="FunCoup" id="A0A316VGG0">
    <property type="interactions" value="608"/>
</dbReference>